<dbReference type="SUPFAM" id="SSF53756">
    <property type="entry name" value="UDP-Glycosyltransferase/glycogen phosphorylase"/>
    <property type="match status" value="1"/>
</dbReference>
<comment type="caution">
    <text evidence="1">The sequence shown here is derived from an EMBL/GenBank/DDBJ whole genome shotgun (WGS) entry which is preliminary data.</text>
</comment>
<dbReference type="Pfam" id="PF05159">
    <property type="entry name" value="Capsule_synth"/>
    <property type="match status" value="1"/>
</dbReference>
<reference evidence="1" key="1">
    <citation type="journal article" date="2015" name="Nature">
        <title>Complex archaea that bridge the gap between prokaryotes and eukaryotes.</title>
        <authorList>
            <person name="Spang A."/>
            <person name="Saw J.H."/>
            <person name="Jorgensen S.L."/>
            <person name="Zaremba-Niedzwiedzka K."/>
            <person name="Martijn J."/>
            <person name="Lind A.E."/>
            <person name="van Eijk R."/>
            <person name="Schleper C."/>
            <person name="Guy L."/>
            <person name="Ettema T.J."/>
        </authorList>
    </citation>
    <scope>NUCLEOTIDE SEQUENCE</scope>
</reference>
<dbReference type="AlphaFoldDB" id="A0A0F9SJ38"/>
<dbReference type="GO" id="GO:0000271">
    <property type="term" value="P:polysaccharide biosynthetic process"/>
    <property type="evidence" value="ECO:0007669"/>
    <property type="project" value="InterPro"/>
</dbReference>
<dbReference type="GO" id="GO:0015774">
    <property type="term" value="P:polysaccharide transport"/>
    <property type="evidence" value="ECO:0007669"/>
    <property type="project" value="InterPro"/>
</dbReference>
<sequence length="534" mass="62790">MNALFFTQSSSLDMFYNLMLAMKKSISLEKIGFYVADSKFFKEFKQEYPEIESNSYLILKEWEIIRDSKDIKRDLSLLEQYEKEIGQPYLWNALVADRRIYFGKKYAYDQDYKPRFSHERMLSILQEGLKRIEVFFDEIQPSFIVSFQCNTIGDYLSYLFARARNIPILNLRPTRIRNYFYCGETVMEPSDHLQEMYEQFLKYGIDTSLKDEAAKYLQQVQKAHAMYEGVVLSSNKPPGMVNSKKKPFNLLKLKSLLDLLIGEYKFRFGEYRDDNHISSYIGHFVGQRIIRPWRARMMERRFRNLYVRSKDLPLLNYAFFPLHTEPEVTLSVYSKPYRNQIEAARLFSHNLPIGMKLVVKEHPWAIGRRPLSYYLKLMEIPNVLLAHPGLNSRELASHARLITVIAGSVGLEGSMLKKPAIVLGQTPYNFLPNSMIRYAENPERLGYEIQDLLENYEYNEAALLSYISAVMNNSVSIDFYSRLLRRPGVYRENQQQADIDEDKERQNQIERLAKYLINRYNIFVSASSNLSNIE</sequence>
<accession>A0A0F9SJ38</accession>
<organism evidence="1">
    <name type="scientific">marine sediment metagenome</name>
    <dbReference type="NCBI Taxonomy" id="412755"/>
    <lineage>
        <taxon>unclassified sequences</taxon>
        <taxon>metagenomes</taxon>
        <taxon>ecological metagenomes</taxon>
    </lineage>
</organism>
<dbReference type="EMBL" id="LAZR01000630">
    <property type="protein sequence ID" value="KKN62277.1"/>
    <property type="molecule type" value="Genomic_DNA"/>
</dbReference>
<protein>
    <recommendedName>
        <fullName evidence="2">Capsule polysaccharide biosynthesis protein</fullName>
    </recommendedName>
</protein>
<gene>
    <name evidence="1" type="ORF">LCGC14_0513370</name>
</gene>
<name>A0A0F9SJ38_9ZZZZ</name>
<proteinExistence type="predicted"/>
<dbReference type="InterPro" id="IPR007833">
    <property type="entry name" value="Capsule_polysaccharide_synth"/>
</dbReference>
<evidence type="ECO:0000313" key="1">
    <source>
        <dbReference type="EMBL" id="KKN62277.1"/>
    </source>
</evidence>
<evidence type="ECO:0008006" key="2">
    <source>
        <dbReference type="Google" id="ProtNLM"/>
    </source>
</evidence>